<dbReference type="EMBL" id="LSRX01000229">
    <property type="protein sequence ID" value="OLQ03705.1"/>
    <property type="molecule type" value="Genomic_DNA"/>
</dbReference>
<feature type="compositionally biased region" description="Low complexity" evidence="1">
    <location>
        <begin position="368"/>
        <end position="380"/>
    </location>
</feature>
<feature type="region of interest" description="Disordered" evidence="1">
    <location>
        <begin position="360"/>
        <end position="387"/>
    </location>
</feature>
<feature type="region of interest" description="Disordered" evidence="1">
    <location>
        <begin position="595"/>
        <end position="623"/>
    </location>
</feature>
<name>A0A1Q9E8F7_SYMMI</name>
<dbReference type="OrthoDB" id="417128at2759"/>
<gene>
    <name evidence="2" type="ORF">AK812_SmicGene13298</name>
</gene>
<organism evidence="2 3">
    <name type="scientific">Symbiodinium microadriaticum</name>
    <name type="common">Dinoflagellate</name>
    <name type="synonym">Zooxanthella microadriatica</name>
    <dbReference type="NCBI Taxonomy" id="2951"/>
    <lineage>
        <taxon>Eukaryota</taxon>
        <taxon>Sar</taxon>
        <taxon>Alveolata</taxon>
        <taxon>Dinophyceae</taxon>
        <taxon>Suessiales</taxon>
        <taxon>Symbiodiniaceae</taxon>
        <taxon>Symbiodinium</taxon>
    </lineage>
</organism>
<sequence length="639" mass="69733">MAQPGQVVPATMPRRIVEGVLVQRRGDVQVPSLGNIERPLPYPKQRLIVPGKDTKSAQSPSPKSDVPRSGSPPDRDIMDAFIEEMSFPPKQKLLEVPGSVGAKEARSASPASGGTDEDGEELPESLNSSRASSAEPSKMGRAKQQLAELLEIWRSKRHSCDPSEPLLEEERQRIERVLFETMPPDRVSIVEVRRVVKPSLLRRFCEEERDSLQKQANQQKTHKQFMLLHGTRWDYAPLIVENGLDPTCGHLTKGTWLGGIAEKAHSYAAKGPGPEIEGESPTGNRLFTLFVVAVVPDISDGDDERSFGVWRIQSGRRLYTAYQVIYSAPMDLRRKAPLIVPRSNKAVLLRKQSYDKIETLPSSRTGRCRSASPPRRSTSPELPVALPLDLPKPATVTLKDQKELDAASSWPLDGMRLGGLRGACTSPALKVHQPGAEPQPSRAVFRRTSAPKVVEAAGPVAPSTKGITEHRDRAPPSPASRSPSGGATPSPRPSRTSPALKVRQPDARPPPSPRTQARPLDLGPPAPRWEVLLDDGWVPFCPGSKFKDDAGTKVSICHGQFWYTLTFDANGTTGKQANQRTGKVRQLRKVLPETGASISNEQIAATAEHNAPESEQKPAVADAWFPSLLNSSSPVKQAT</sequence>
<reference evidence="2 3" key="1">
    <citation type="submission" date="2016-02" db="EMBL/GenBank/DDBJ databases">
        <title>Genome analysis of coral dinoflagellate symbionts highlights evolutionary adaptations to a symbiotic lifestyle.</title>
        <authorList>
            <person name="Aranda M."/>
            <person name="Li Y."/>
            <person name="Liew Y.J."/>
            <person name="Baumgarten S."/>
            <person name="Simakov O."/>
            <person name="Wilson M."/>
            <person name="Piel J."/>
            <person name="Ashoor H."/>
            <person name="Bougouffa S."/>
            <person name="Bajic V.B."/>
            <person name="Ryu T."/>
            <person name="Ravasi T."/>
            <person name="Bayer T."/>
            <person name="Micklem G."/>
            <person name="Kim H."/>
            <person name="Bhak J."/>
            <person name="Lajeunesse T.C."/>
            <person name="Voolstra C.R."/>
        </authorList>
    </citation>
    <scope>NUCLEOTIDE SEQUENCE [LARGE SCALE GENOMIC DNA]</scope>
    <source>
        <strain evidence="2 3">CCMP2467</strain>
    </source>
</reference>
<accession>A0A1Q9E8F7</accession>
<comment type="caution">
    <text evidence="2">The sequence shown here is derived from an EMBL/GenBank/DDBJ whole genome shotgun (WGS) entry which is preliminary data.</text>
</comment>
<evidence type="ECO:0000256" key="1">
    <source>
        <dbReference type="SAM" id="MobiDB-lite"/>
    </source>
</evidence>
<protein>
    <submittedName>
        <fullName evidence="2">Uncharacterized protein</fullName>
    </submittedName>
</protein>
<dbReference type="AlphaFoldDB" id="A0A1Q9E8F7"/>
<keyword evidence="3" id="KW-1185">Reference proteome</keyword>
<evidence type="ECO:0000313" key="2">
    <source>
        <dbReference type="EMBL" id="OLQ03705.1"/>
    </source>
</evidence>
<feature type="region of interest" description="Disordered" evidence="1">
    <location>
        <begin position="98"/>
        <end position="143"/>
    </location>
</feature>
<dbReference type="Gene3D" id="3.90.228.10">
    <property type="match status" value="1"/>
</dbReference>
<dbReference type="SUPFAM" id="SSF56399">
    <property type="entry name" value="ADP-ribosylation"/>
    <property type="match status" value="1"/>
</dbReference>
<feature type="region of interest" description="Disordered" evidence="1">
    <location>
        <begin position="430"/>
        <end position="527"/>
    </location>
</feature>
<proteinExistence type="predicted"/>
<dbReference type="Proteomes" id="UP000186817">
    <property type="component" value="Unassembled WGS sequence"/>
</dbReference>
<feature type="region of interest" description="Disordered" evidence="1">
    <location>
        <begin position="32"/>
        <end position="76"/>
    </location>
</feature>
<feature type="compositionally biased region" description="Low complexity" evidence="1">
    <location>
        <begin position="479"/>
        <end position="498"/>
    </location>
</feature>
<evidence type="ECO:0000313" key="3">
    <source>
        <dbReference type="Proteomes" id="UP000186817"/>
    </source>
</evidence>
<feature type="compositionally biased region" description="Polar residues" evidence="1">
    <location>
        <begin position="125"/>
        <end position="135"/>
    </location>
</feature>